<organism evidence="1 2">
    <name type="scientific">Protea cynaroides</name>
    <dbReference type="NCBI Taxonomy" id="273540"/>
    <lineage>
        <taxon>Eukaryota</taxon>
        <taxon>Viridiplantae</taxon>
        <taxon>Streptophyta</taxon>
        <taxon>Embryophyta</taxon>
        <taxon>Tracheophyta</taxon>
        <taxon>Spermatophyta</taxon>
        <taxon>Magnoliopsida</taxon>
        <taxon>Proteales</taxon>
        <taxon>Proteaceae</taxon>
        <taxon>Protea</taxon>
    </lineage>
</organism>
<evidence type="ECO:0000313" key="2">
    <source>
        <dbReference type="Proteomes" id="UP001141806"/>
    </source>
</evidence>
<gene>
    <name evidence="1" type="ORF">NE237_021377</name>
</gene>
<reference evidence="1" key="1">
    <citation type="journal article" date="2023" name="Plant J.">
        <title>The genome of the king protea, Protea cynaroides.</title>
        <authorList>
            <person name="Chang J."/>
            <person name="Duong T.A."/>
            <person name="Schoeman C."/>
            <person name="Ma X."/>
            <person name="Roodt D."/>
            <person name="Barker N."/>
            <person name="Li Z."/>
            <person name="Van de Peer Y."/>
            <person name="Mizrachi E."/>
        </authorList>
    </citation>
    <scope>NUCLEOTIDE SEQUENCE</scope>
    <source>
        <tissue evidence="1">Young leaves</tissue>
    </source>
</reference>
<dbReference type="AlphaFoldDB" id="A0A9Q0HCA8"/>
<dbReference type="OrthoDB" id="15808at2759"/>
<dbReference type="Proteomes" id="UP001141806">
    <property type="component" value="Unassembled WGS sequence"/>
</dbReference>
<dbReference type="Gene3D" id="3.40.50.620">
    <property type="entry name" value="HUPs"/>
    <property type="match status" value="1"/>
</dbReference>
<protein>
    <submittedName>
        <fullName evidence="1">Uncharacterized protein</fullName>
    </submittedName>
</protein>
<comment type="caution">
    <text evidence="1">The sequence shown here is derived from an EMBL/GenBank/DDBJ whole genome shotgun (WGS) entry which is preliminary data.</text>
</comment>
<accession>A0A9Q0HCA8</accession>
<sequence length="236" mass="26570">MSLSELIKRKDIKLNLLNPLATATKSIAAIYVACVIDITKASVFVQSHGRVDVATKFCHTNCSVNRMIQFKEKSCKTMSKSAFLISPESIFLTQKMIQTKILEVILDFHARVTTTVRIKRKGKRECKEEDSQGYNRVNKHGKLTRVEADASSGKTSRHFKDYVGKAPFKLHTVEDLFKSSLIESGNYTVRSFTVEPMHQDVLSSVQRIWISQSYAAQLVVMLEWLGAAVELIPADV</sequence>
<name>A0A9Q0HCA8_9MAGN</name>
<dbReference type="InterPro" id="IPR014729">
    <property type="entry name" value="Rossmann-like_a/b/a_fold"/>
</dbReference>
<keyword evidence="2" id="KW-1185">Reference proteome</keyword>
<proteinExistence type="predicted"/>
<dbReference type="EMBL" id="JAMYWD010000009">
    <property type="protein sequence ID" value="KAJ4961467.1"/>
    <property type="molecule type" value="Genomic_DNA"/>
</dbReference>
<evidence type="ECO:0000313" key="1">
    <source>
        <dbReference type="EMBL" id="KAJ4961467.1"/>
    </source>
</evidence>